<sequence>MNRLINSPIYYMSKSKSALIIPMRYLKSIIRVKRVCRGGIGLMYIKLLLFSLILWSCNSVTKGPGFTFQLLHVMPNDTITVRVNDSLVFHKVYKTWFDASNGNRLYISRPIYPNKIVSRVQILVNGQDTVFMVNRDSIKSVCVGYFYIRYEYDEKVVCRPSEIGFE</sequence>
<name>A0A327VQG9_9BACT</name>
<evidence type="ECO:0000313" key="1">
    <source>
        <dbReference type="EMBL" id="RAJ75627.1"/>
    </source>
</evidence>
<reference evidence="1 2" key="1">
    <citation type="submission" date="2018-06" db="EMBL/GenBank/DDBJ databases">
        <title>Genomic Encyclopedia of Archaeal and Bacterial Type Strains, Phase II (KMG-II): from individual species to whole genera.</title>
        <authorList>
            <person name="Goeker M."/>
        </authorList>
    </citation>
    <scope>NUCLEOTIDE SEQUENCE [LARGE SCALE GENOMIC DNA]</scope>
    <source>
        <strain evidence="1 2">DSM 29821</strain>
    </source>
</reference>
<accession>A0A327VQG9</accession>
<proteinExistence type="predicted"/>
<organism evidence="1 2">
    <name type="scientific">Chitinophaga dinghuensis</name>
    <dbReference type="NCBI Taxonomy" id="1539050"/>
    <lineage>
        <taxon>Bacteria</taxon>
        <taxon>Pseudomonadati</taxon>
        <taxon>Bacteroidota</taxon>
        <taxon>Chitinophagia</taxon>
        <taxon>Chitinophagales</taxon>
        <taxon>Chitinophagaceae</taxon>
        <taxon>Chitinophaga</taxon>
    </lineage>
</organism>
<comment type="caution">
    <text evidence="1">The sequence shown here is derived from an EMBL/GenBank/DDBJ whole genome shotgun (WGS) entry which is preliminary data.</text>
</comment>
<gene>
    <name evidence="1" type="ORF">CLV59_109241</name>
</gene>
<evidence type="ECO:0000313" key="2">
    <source>
        <dbReference type="Proteomes" id="UP000249819"/>
    </source>
</evidence>
<dbReference type="EMBL" id="QLMA01000009">
    <property type="protein sequence ID" value="RAJ75627.1"/>
    <property type="molecule type" value="Genomic_DNA"/>
</dbReference>
<protein>
    <submittedName>
        <fullName evidence="1">Uncharacterized protein</fullName>
    </submittedName>
</protein>
<keyword evidence="2" id="KW-1185">Reference proteome</keyword>
<dbReference type="AlphaFoldDB" id="A0A327VQG9"/>
<dbReference type="Proteomes" id="UP000249819">
    <property type="component" value="Unassembled WGS sequence"/>
</dbReference>